<feature type="coiled-coil region" evidence="7">
    <location>
        <begin position="2773"/>
        <end position="2803"/>
    </location>
</feature>
<feature type="region of interest" description="Disordered" evidence="8">
    <location>
        <begin position="1060"/>
        <end position="1144"/>
    </location>
</feature>
<dbReference type="PROSITE" id="PS50001">
    <property type="entry name" value="SH2"/>
    <property type="match status" value="1"/>
</dbReference>
<keyword evidence="4" id="KW-0418">Kinase</keyword>
<dbReference type="SUPFAM" id="SSF54495">
    <property type="entry name" value="UBC-like"/>
    <property type="match status" value="1"/>
</dbReference>
<dbReference type="InterPro" id="IPR000608">
    <property type="entry name" value="UBC"/>
</dbReference>
<dbReference type="SUPFAM" id="SSF55550">
    <property type="entry name" value="SH2 domain"/>
    <property type="match status" value="1"/>
</dbReference>
<evidence type="ECO:0000256" key="5">
    <source>
        <dbReference type="ARBA" id="ARBA00022840"/>
    </source>
</evidence>
<dbReference type="Pfam" id="PF23043">
    <property type="entry name" value="SH3-B_UBE2O"/>
    <property type="match status" value="1"/>
</dbReference>
<keyword evidence="3" id="KW-0547">Nucleotide-binding</keyword>
<evidence type="ECO:0000256" key="1">
    <source>
        <dbReference type="ARBA" id="ARBA00011903"/>
    </source>
</evidence>
<feature type="region of interest" description="Disordered" evidence="8">
    <location>
        <begin position="968"/>
        <end position="1008"/>
    </location>
</feature>
<dbReference type="Gene3D" id="3.30.200.20">
    <property type="entry name" value="Phosphorylase Kinase, domain 1"/>
    <property type="match status" value="1"/>
</dbReference>
<dbReference type="SMART" id="SM00212">
    <property type="entry name" value="UBCc"/>
    <property type="match status" value="1"/>
</dbReference>
<keyword evidence="2" id="KW-0808">Transferase</keyword>
<dbReference type="InterPro" id="IPR001245">
    <property type="entry name" value="Ser-Thr/Tyr_kinase_cat_dom"/>
</dbReference>
<dbReference type="InterPro" id="IPR036860">
    <property type="entry name" value="SH2_dom_sf"/>
</dbReference>
<dbReference type="SUPFAM" id="SSF50985">
    <property type="entry name" value="RCC1/BLIP-II"/>
    <property type="match status" value="1"/>
</dbReference>
<dbReference type="Gene3D" id="3.10.110.10">
    <property type="entry name" value="Ubiquitin Conjugating Enzyme"/>
    <property type="match status" value="1"/>
</dbReference>
<feature type="compositionally biased region" description="Basic and acidic residues" evidence="8">
    <location>
        <begin position="1112"/>
        <end position="1134"/>
    </location>
</feature>
<dbReference type="Pfam" id="PF07714">
    <property type="entry name" value="PK_Tyr_Ser-Thr"/>
    <property type="match status" value="1"/>
</dbReference>
<evidence type="ECO:0000256" key="4">
    <source>
        <dbReference type="ARBA" id="ARBA00022777"/>
    </source>
</evidence>
<dbReference type="FunFam" id="3.30.505.10:FF:000172">
    <property type="match status" value="1"/>
</dbReference>
<dbReference type="CDD" id="cd10361">
    <property type="entry name" value="SH2_Fps_family"/>
    <property type="match status" value="1"/>
</dbReference>
<dbReference type="InterPro" id="IPR011009">
    <property type="entry name" value="Kinase-like_dom_sf"/>
</dbReference>
<dbReference type="PROSITE" id="PS00107">
    <property type="entry name" value="PROTEIN_KINASE_ATP"/>
    <property type="match status" value="1"/>
</dbReference>
<dbReference type="GO" id="GO:0005524">
    <property type="term" value="F:ATP binding"/>
    <property type="evidence" value="ECO:0007669"/>
    <property type="project" value="UniProtKB-UniRule"/>
</dbReference>
<reference evidence="10" key="1">
    <citation type="journal article" date="2008" name="Nat. Genet.">
        <title>The Pristionchus pacificus genome provides a unique perspective on nematode lifestyle and parasitism.</title>
        <authorList>
            <person name="Dieterich C."/>
            <person name="Clifton S.W."/>
            <person name="Schuster L.N."/>
            <person name="Chinwalla A."/>
            <person name="Delehaunty K."/>
            <person name="Dinkelacker I."/>
            <person name="Fulton L."/>
            <person name="Fulton R."/>
            <person name="Godfrey J."/>
            <person name="Minx P."/>
            <person name="Mitreva M."/>
            <person name="Roeseler W."/>
            <person name="Tian H."/>
            <person name="Witte H."/>
            <person name="Yang S.P."/>
            <person name="Wilson R.K."/>
            <person name="Sommer R.J."/>
        </authorList>
    </citation>
    <scope>NUCLEOTIDE SEQUENCE [LARGE SCALE GENOMIC DNA]</scope>
    <source>
        <strain evidence="10">PS312</strain>
    </source>
</reference>
<dbReference type="Pfam" id="PF00179">
    <property type="entry name" value="UQ_con"/>
    <property type="match status" value="1"/>
</dbReference>
<dbReference type="GO" id="GO:0030154">
    <property type="term" value="P:cell differentiation"/>
    <property type="evidence" value="ECO:0000318"/>
    <property type="project" value="GO_Central"/>
</dbReference>
<dbReference type="InterPro" id="IPR000980">
    <property type="entry name" value="SH2"/>
</dbReference>
<dbReference type="InterPro" id="IPR013087">
    <property type="entry name" value="Znf_C2H2_type"/>
</dbReference>
<keyword evidence="10" id="KW-1185">Reference proteome</keyword>
<dbReference type="SMART" id="SM00252">
    <property type="entry name" value="SH2"/>
    <property type="match status" value="1"/>
</dbReference>
<feature type="compositionally biased region" description="Low complexity" evidence="8">
    <location>
        <begin position="2367"/>
        <end position="2381"/>
    </location>
</feature>
<evidence type="ECO:0000256" key="7">
    <source>
        <dbReference type="SAM" id="Coils"/>
    </source>
</evidence>
<dbReference type="InterPro" id="IPR020635">
    <property type="entry name" value="Tyr_kinase_cat_dom"/>
</dbReference>
<dbReference type="Pfam" id="PF00017">
    <property type="entry name" value="SH2"/>
    <property type="match status" value="1"/>
</dbReference>
<dbReference type="CDD" id="cd23837">
    <property type="entry name" value="UBCc_UBE2O"/>
    <property type="match status" value="1"/>
</dbReference>
<accession>A0A2A6BQ68</accession>
<feature type="compositionally biased region" description="Basic residues" evidence="8">
    <location>
        <begin position="983"/>
        <end position="992"/>
    </location>
</feature>
<feature type="compositionally biased region" description="Basic and acidic residues" evidence="8">
    <location>
        <begin position="1593"/>
        <end position="1604"/>
    </location>
</feature>
<dbReference type="Gene3D" id="1.10.510.10">
    <property type="entry name" value="Transferase(Phosphotransferase) domain 1"/>
    <property type="match status" value="1"/>
</dbReference>
<name>A0A2A6BQ68_PRIPA</name>
<accession>A0A8R1Y6M0</accession>
<dbReference type="Gene3D" id="2.130.10.30">
    <property type="entry name" value="Regulator of chromosome condensation 1/beta-lactamase-inhibitor protein II"/>
    <property type="match status" value="1"/>
</dbReference>
<dbReference type="InterPro" id="IPR000719">
    <property type="entry name" value="Prot_kinase_dom"/>
</dbReference>
<feature type="compositionally biased region" description="Polar residues" evidence="8">
    <location>
        <begin position="1087"/>
        <end position="1096"/>
    </location>
</feature>
<feature type="compositionally biased region" description="Basic residues" evidence="8">
    <location>
        <begin position="2082"/>
        <end position="2092"/>
    </location>
</feature>
<dbReference type="PANTHER" id="PTHR24418">
    <property type="entry name" value="TYROSINE-PROTEIN KINASE"/>
    <property type="match status" value="1"/>
</dbReference>
<organism evidence="9 10">
    <name type="scientific">Pristionchus pacificus</name>
    <name type="common">Parasitic nematode worm</name>
    <dbReference type="NCBI Taxonomy" id="54126"/>
    <lineage>
        <taxon>Eukaryota</taxon>
        <taxon>Metazoa</taxon>
        <taxon>Ecdysozoa</taxon>
        <taxon>Nematoda</taxon>
        <taxon>Chromadorea</taxon>
        <taxon>Rhabditida</taxon>
        <taxon>Rhabditina</taxon>
        <taxon>Diplogasteromorpha</taxon>
        <taxon>Diplogasteroidea</taxon>
        <taxon>Neodiplogasteridae</taxon>
        <taxon>Pristionchus</taxon>
    </lineage>
</organism>
<keyword evidence="5" id="KW-0067">ATP-binding</keyword>
<reference evidence="9" key="2">
    <citation type="submission" date="2022-06" db="UniProtKB">
        <authorList>
            <consortium name="EnsemblMetazoa"/>
        </authorList>
    </citation>
    <scope>IDENTIFICATION</scope>
    <source>
        <strain evidence="9">PS312</strain>
    </source>
</reference>
<gene>
    <name evidence="9" type="primary">WBGene00089943</name>
</gene>
<dbReference type="InterPro" id="IPR050198">
    <property type="entry name" value="Non-receptor_tyrosine_kinases"/>
</dbReference>
<dbReference type="InterPro" id="IPR000408">
    <property type="entry name" value="Reg_chr_condens"/>
</dbReference>
<feature type="compositionally biased region" description="Acidic residues" evidence="8">
    <location>
        <begin position="2038"/>
        <end position="2073"/>
    </location>
</feature>
<dbReference type="GO" id="GO:0004715">
    <property type="term" value="F:non-membrane spanning protein tyrosine kinase activity"/>
    <property type="evidence" value="ECO:0000318"/>
    <property type="project" value="GO_Central"/>
</dbReference>
<evidence type="ECO:0000256" key="6">
    <source>
        <dbReference type="ARBA" id="ARBA00023137"/>
    </source>
</evidence>
<dbReference type="PROSITE" id="PS50012">
    <property type="entry name" value="RCC1_3"/>
    <property type="match status" value="1"/>
</dbReference>
<evidence type="ECO:0000313" key="10">
    <source>
        <dbReference type="Proteomes" id="UP000005239"/>
    </source>
</evidence>
<dbReference type="EnsemblMetazoa" id="PPA00389.1">
    <property type="protein sequence ID" value="PPA00389.1"/>
    <property type="gene ID" value="WBGene00089943"/>
</dbReference>
<dbReference type="InterPro" id="IPR057733">
    <property type="entry name" value="UBE2O-like_SH3-B"/>
</dbReference>
<dbReference type="GO" id="GO:0005102">
    <property type="term" value="F:signaling receptor binding"/>
    <property type="evidence" value="ECO:0000318"/>
    <property type="project" value="GO_Central"/>
</dbReference>
<dbReference type="Pfam" id="PF23046">
    <property type="entry name" value="tSH3-B_UBE2O"/>
    <property type="match status" value="1"/>
</dbReference>
<proteinExistence type="predicted"/>
<dbReference type="SMART" id="SM00355">
    <property type="entry name" value="ZnF_C2H2"/>
    <property type="match status" value="2"/>
</dbReference>
<dbReference type="FunFam" id="3.30.200.20:FF:000518">
    <property type="entry name" value="Tyrosine-protein kinase"/>
    <property type="match status" value="1"/>
</dbReference>
<dbReference type="SMART" id="SM00219">
    <property type="entry name" value="TyrKc"/>
    <property type="match status" value="1"/>
</dbReference>
<dbReference type="GO" id="GO:0007169">
    <property type="term" value="P:cell surface receptor protein tyrosine kinase signaling pathway"/>
    <property type="evidence" value="ECO:0000318"/>
    <property type="project" value="GO_Central"/>
</dbReference>
<dbReference type="SUPFAM" id="SSF56112">
    <property type="entry name" value="Protein kinase-like (PK-like)"/>
    <property type="match status" value="1"/>
</dbReference>
<dbReference type="Proteomes" id="UP000005239">
    <property type="component" value="Unassembled WGS sequence"/>
</dbReference>
<dbReference type="PROSITE" id="PS50011">
    <property type="entry name" value="PROTEIN_KINASE_DOM"/>
    <property type="match status" value="1"/>
</dbReference>
<evidence type="ECO:0000313" key="9">
    <source>
        <dbReference type="EnsemblMetazoa" id="PPA00389.1"/>
    </source>
</evidence>
<dbReference type="PRINTS" id="PR00109">
    <property type="entry name" value="TYRKINASE"/>
</dbReference>
<dbReference type="EC" id="2.7.10.2" evidence="1"/>
<dbReference type="GO" id="GO:0005886">
    <property type="term" value="C:plasma membrane"/>
    <property type="evidence" value="ECO:0000318"/>
    <property type="project" value="GO_Central"/>
</dbReference>
<dbReference type="PROSITE" id="PS50127">
    <property type="entry name" value="UBC_2"/>
    <property type="match status" value="1"/>
</dbReference>
<sequence length="3158" mass="358171">MAEAAWEVAARKKLDKELRGPGFNDWLRDIPVSPIERWRNNEEEYSSLDLTEILGRSLAQLINFVYYAEKRAESGEEILNEVLDSVISALSKFPRWIKVDLLTKILCTGCPIYVAVRLFNGFDSPFEPLPRALLQSAAFTKDHFYFAPIREGYSVATRISGWGSNRLSNLGCHEGSSVDQKNMVTLPRFDGSRVTAFSVGVNHSLFLTENRQLFVTGRLKNWTGRSDDERIALTPIQVELPRCSNASQNKRYASFLSLPNLQCRHIHAGANRSEIFFSTDFPLIKKNKREWDLIRIVAGSSKEPSVLNYDDKLEGGDSYHMLMNDRYSPHLTGEYPIISFKGSKKHRLDVVILSFKLDSLGGLLVSDSSKSLPRELRVCVGNIVHRHHSIRQIAFCDNGDVFSLLQVNRTDRNYILVKGEIRKLRVDQMEWTSKKSNRDKNDEQYYLIAEQVAGAEHVVQFSVDRNGDNLLFEIRDQPRLQSFHPHQSSSSSVHSFDAHNDPEICYGGATRSLKLLQDERDCGNVMVDDDELIKVSIIDMFVYTGIFQLSPHSNFLCPRPFLSEEMMKDLKEESPIEKRSRKAKSGSHKVIFELHNKARNAVELRLKDTKDNKDKDNIVVPVPDRYYGASFENGSLQLAVPRYFEVLIDERTRQYEDTSEQLVIDMIECYSQDLFPFHSSMQASITGRSDAFIFVTLRPKISLGSLESEAKLRGFKMLKVTFNGERQFEIPENLWELHTPHFNRSVFHSSAMIPVVECPFPENLMRMCERAFIDPSSTENYSTNQLLNMLDVADYLCANLLAEDVIYRLLRNATRADINEILGEISHALNSRSSLVSVLSRFPHILFDWPIDLQSDLLFEASERMQNNVGPVPRDIDTNGPSMIPSHCNLSLFILASSNCELGIGPMINREDRLSLLFNSFKGDKGMMEKSMKVLDACNARFDQAGKHAEMELLERRISIDLEEFLATVPSPQPTPEPIMREKPKRIRRHTGRKSEREGEKDEKEEKVEVGIEATEYQFVQVKEASPIEVPTTSTGIRREEVERKVAILSLAEIIKEEEAMEAAKKSSTPKRGGDGGKRTKFRPLSLSDSSGSTPAKNIDTKHDWTQSPRQETPKEKQAKSFTEIMKEQSERKSGVTRRRGPSVSGCQMEAAAIDALSQLYGQMVEDHQLVSVEVCRDEEEAPRWNADGDLYRFRYLLASSQYTSMVDKELAAKNYYHGLLPREDIKEMLVENGDWLLRLTEPSAPGKRDFVLSVQTDKDANGGVKHFVIAKKEDRFQLMDSRTFESIVKLIEFYQKENVQTKAGGGTITLARAITRQKWELEHEDIESTKKLGEGAFGEVHKGKLKKRKKNGKDKILNVAIKLAKLDALTKEQIKEIMREARLMRNLDHPNIVKLYGVAAGQEPLMLVMELATDGALDSYLGKNELLPQGKRMEMICQAAWGIDYLHGKNCIHRDIAARNCLYGGGNVKISDFGLSRLGETYQMNPKNKVPIRWLAPETLKTASYSRKTDVWSWGVLVWEIFNNGVEPYPGMNTIEVLRFVKSGKHLDIGEKMDNKNVAEMIEKRTFEFTPDDRWTMGQVVKELENMTGLKQQERNKEDKGDKTTFTNAPAGPTGDPSEYGASAVGSDSVDKGKTSSQYDSTPPVGGATAPSMAEASGDEDFAMDDAMGQNTTTEEGPISSLESGYLVNKFDRPLPVKEDLVVFVDGGRTKIGYVSKVGFKDDRQAALSDCRAGTYFNVDDIPSLKPSQVAGCEAITIERCFSVGETVMAFKNKHEGTKQACNRCHSMTMIGQIIAVRTTADVLVLPEKSTILKDVPIENNYKMLEMMNYNSSHNYVLYKDWIGDITEMDNEVVCLYYKQRVRILETSKQESYFRRKGDHRRSNKSYIPGETVYVELHHLVGNKHAKWEGGEAPSGLKRKANKSYYSGAQKMRLVVEKVEPVSVGVKWIQSPSSMVMPETPIMKEDMENMILIDVSANPRVSSADRMVFTLKDEVRKMTKKEHSQWITDEYKGWFVNPKRMPKSKAEGESSQLNPVMEEEEEMKSTKDEDEEEMEVDEQATGDNADDEDEEEKPAPTRSSNRLKRGRKQGVRGREIREPRKKRGAPSAVAPAAQPEKKKKDGNWVKGVFIGEILLSRTICDVEWMDGTISKDVHGASLVPIDPDLDQQDHLPGNIVTKKHEDLSVVPDEVFGIILRVNPDERVATVRWFKLLDARRVDGGAEQMEDEEVTLFDIMMHPWYRRQFPGYLGVGMSKADKMAHPDLRQTCLKILTNLQNGKQLVEYMDKSTEELWPMEIMALPLHEHEEASEVDFNLADETTDGWQAMDESVASSTAATAGTAASTAVSVAGGAGSSNGGTIDEPANVRTPSTSRASTRTTRSSAKKKKKNEEEEIEELVPKSLPMFEKGTLTMLDGEVIVSHKYLNETINPIRPWMKAVMREHAHLKEHLPKEIHLWAWEKRLDLLTLVIFGPSGTPFELTPFHFDIHIPDNFPAAPPKVHYYAWSQEQLNPNLYQVGKVCVSLLGTWDGAGAEKWTPTSNLLQVFISIQGLILNAEPYFNEAGYEERKNVPEHEANSKRYNETATINSLEYMWRIYDRPPEHIKSVVRQGVDSRIAEFKKRVLSWADGKKQPEFPVHSSKGFKLALKTSMNKQVRMTLASLEDEQKLSLLHDNEKIDDVRSLVYGFVECVRLTVSLQFEEFCTNVHPQENTDQYHMDYSNEVDHQNDMMEDDNAFVNIENMMSDCGIATWKMNFMEEMEPFVPDYEDEFETMREIYENEQEIEENQEEEGNQEEEIIENIENIENTKKRGQSVAQNKSQLKCKKKQTISVKDVKCPRCEAGVVLRCDCGVETQGGHMCVLDVTNFTVIRTRAKSNGNNVIKKKPTQPVAQNKDSSCKVVSTPSYYKRTLNISETEIKCPKCQFGTKSLTAFRAHLRNKHATTAAKAGFVFRCDCGMETFTGMHICELDSTNYVLIRKKVQSGTVQDMRKPAQSIVQKRRISQKVAPLSKSRIEKQTRSETEMDCPKCELEVSNFKVIRKKVNKLGSLKQKVSASTVIRKTIAPVHNRVILKRKEPTQRGITKSQSKKIQFRSETDIECPQCEHRTKSIDAFRLHLKQKHSTTAAISGFVLRCDCGMESASGRHMCELDVTNFTLVQKK</sequence>
<evidence type="ECO:0000256" key="8">
    <source>
        <dbReference type="SAM" id="MobiDB-lite"/>
    </source>
</evidence>
<feature type="region of interest" description="Disordered" evidence="8">
    <location>
        <begin position="1586"/>
        <end position="1656"/>
    </location>
</feature>
<keyword evidence="6" id="KW-0829">Tyrosine-protein kinase</keyword>
<evidence type="ECO:0000256" key="2">
    <source>
        <dbReference type="ARBA" id="ARBA00022679"/>
    </source>
</evidence>
<dbReference type="InterPro" id="IPR017441">
    <property type="entry name" value="Protein_kinase_ATP_BS"/>
</dbReference>
<dbReference type="InterPro" id="IPR009091">
    <property type="entry name" value="RCC1/BLIP-II"/>
</dbReference>
<feature type="compositionally biased region" description="Basic and acidic residues" evidence="8">
    <location>
        <begin position="993"/>
        <end position="1008"/>
    </location>
</feature>
<dbReference type="CDD" id="cd00192">
    <property type="entry name" value="PTKc"/>
    <property type="match status" value="1"/>
</dbReference>
<feature type="region of interest" description="Disordered" evidence="8">
    <location>
        <begin position="2021"/>
        <end position="2121"/>
    </location>
</feature>
<dbReference type="InterPro" id="IPR035849">
    <property type="entry name" value="Fes/Fps/Fer_SH2"/>
</dbReference>
<evidence type="ECO:0000256" key="3">
    <source>
        <dbReference type="ARBA" id="ARBA00022741"/>
    </source>
</evidence>
<protein>
    <recommendedName>
        <fullName evidence="1">non-specific protein-tyrosine kinase</fullName>
        <ecNumber evidence="1">2.7.10.2</ecNumber>
    </recommendedName>
</protein>
<dbReference type="InterPro" id="IPR057735">
    <property type="entry name" value="UBE2O-like_tSH3-B"/>
</dbReference>
<dbReference type="Gene3D" id="3.30.505.10">
    <property type="entry name" value="SH2 domain"/>
    <property type="match status" value="1"/>
</dbReference>
<keyword evidence="7" id="KW-0175">Coiled coil</keyword>
<dbReference type="InterPro" id="IPR016135">
    <property type="entry name" value="UBQ-conjugating_enzyme/RWD"/>
</dbReference>
<feature type="region of interest" description="Disordered" evidence="8">
    <location>
        <begin position="2349"/>
        <end position="2395"/>
    </location>
</feature>